<dbReference type="OrthoDB" id="2251369at2759"/>
<evidence type="ECO:0008006" key="4">
    <source>
        <dbReference type="Google" id="ProtNLM"/>
    </source>
</evidence>
<dbReference type="Gene3D" id="3.10.100.10">
    <property type="entry name" value="Mannose-Binding Protein A, subunit A"/>
    <property type="match status" value="1"/>
</dbReference>
<comment type="caution">
    <text evidence="2">The sequence shown here is derived from an EMBL/GenBank/DDBJ whole genome shotgun (WGS) entry which is preliminary data.</text>
</comment>
<evidence type="ECO:0000256" key="1">
    <source>
        <dbReference type="SAM" id="SignalP"/>
    </source>
</evidence>
<evidence type="ECO:0000313" key="3">
    <source>
        <dbReference type="Proteomes" id="UP000093000"/>
    </source>
</evidence>
<accession>A0A1C7N890</accession>
<dbReference type="InterPro" id="IPR016186">
    <property type="entry name" value="C-type_lectin-like/link_sf"/>
</dbReference>
<gene>
    <name evidence="2" type="ORF">A0J61_06604</name>
</gene>
<dbReference type="InParanoid" id="A0A1C7N890"/>
<dbReference type="SUPFAM" id="SSF56436">
    <property type="entry name" value="C-type lectin-like"/>
    <property type="match status" value="1"/>
</dbReference>
<dbReference type="EMBL" id="LUGH01000407">
    <property type="protein sequence ID" value="OBZ85342.1"/>
    <property type="molecule type" value="Genomic_DNA"/>
</dbReference>
<feature type="signal peptide" evidence="1">
    <location>
        <begin position="1"/>
        <end position="20"/>
    </location>
</feature>
<organism evidence="2 3">
    <name type="scientific">Choanephora cucurbitarum</name>
    <dbReference type="NCBI Taxonomy" id="101091"/>
    <lineage>
        <taxon>Eukaryota</taxon>
        <taxon>Fungi</taxon>
        <taxon>Fungi incertae sedis</taxon>
        <taxon>Mucoromycota</taxon>
        <taxon>Mucoromycotina</taxon>
        <taxon>Mucoromycetes</taxon>
        <taxon>Mucorales</taxon>
        <taxon>Mucorineae</taxon>
        <taxon>Choanephoraceae</taxon>
        <taxon>Choanephoroideae</taxon>
        <taxon>Choanephora</taxon>
    </lineage>
</organism>
<feature type="chain" id="PRO_5008889539" description="C-type lectin domain-containing protein" evidence="1">
    <location>
        <begin position="21"/>
        <end position="136"/>
    </location>
</feature>
<dbReference type="InterPro" id="IPR016187">
    <property type="entry name" value="CTDL_fold"/>
</dbReference>
<proteinExistence type="predicted"/>
<reference evidence="2 3" key="1">
    <citation type="submission" date="2016-03" db="EMBL/GenBank/DDBJ databases">
        <title>Choanephora cucurbitarum.</title>
        <authorList>
            <person name="Min B."/>
            <person name="Park H."/>
            <person name="Park J.-H."/>
            <person name="Shin H.-D."/>
            <person name="Choi I.-G."/>
        </authorList>
    </citation>
    <scope>NUCLEOTIDE SEQUENCE [LARGE SCALE GENOMIC DNA]</scope>
    <source>
        <strain evidence="2 3">KUS-F28377</strain>
    </source>
</reference>
<name>A0A1C7N890_9FUNG</name>
<dbReference type="Proteomes" id="UP000093000">
    <property type="component" value="Unassembled WGS sequence"/>
</dbReference>
<evidence type="ECO:0000313" key="2">
    <source>
        <dbReference type="EMBL" id="OBZ85342.1"/>
    </source>
</evidence>
<sequence length="136" mass="14973">MFKLTYAASLIAGLAALVAAQDSIEGGFVCDYPGTDGYYFSKKLSYWESANESCGPEGTLASVTNRNFFIATDMIRNCIGEDGASWIGTWDYTSADPQVRQCLTLYVDYEANGGGISVDCRSRRYALCRRKPKRSN</sequence>
<dbReference type="AlphaFoldDB" id="A0A1C7N890"/>
<keyword evidence="3" id="KW-1185">Reference proteome</keyword>
<feature type="non-terminal residue" evidence="2">
    <location>
        <position position="136"/>
    </location>
</feature>
<protein>
    <recommendedName>
        <fullName evidence="4">C-type lectin domain-containing protein</fullName>
    </recommendedName>
</protein>
<keyword evidence="1" id="KW-0732">Signal</keyword>